<proteinExistence type="inferred from homology"/>
<dbReference type="GO" id="GO:0005737">
    <property type="term" value="C:cytoplasm"/>
    <property type="evidence" value="ECO:0007669"/>
    <property type="project" value="UniProtKB-SubCell"/>
</dbReference>
<dbReference type="Gene3D" id="1.20.120.1150">
    <property type="match status" value="1"/>
</dbReference>
<feature type="compositionally biased region" description="Basic and acidic residues" evidence="15">
    <location>
        <begin position="589"/>
        <end position="599"/>
    </location>
</feature>
<evidence type="ECO:0000256" key="8">
    <source>
        <dbReference type="ARBA" id="ARBA00023110"/>
    </source>
</evidence>
<feature type="compositionally biased region" description="Basic and acidic residues" evidence="15">
    <location>
        <begin position="1158"/>
        <end position="1177"/>
    </location>
</feature>
<dbReference type="GO" id="GO:0000159">
    <property type="term" value="C:protein phosphatase type 2A complex"/>
    <property type="evidence" value="ECO:0007669"/>
    <property type="project" value="TreeGrafter"/>
</dbReference>
<keyword evidence="9" id="KW-0413">Isomerase</keyword>
<feature type="region of interest" description="Disordered" evidence="15">
    <location>
        <begin position="668"/>
        <end position="693"/>
    </location>
</feature>
<keyword evidence="8" id="KW-0697">Rotamase</keyword>
<protein>
    <recommendedName>
        <fullName evidence="12">Serine/threonine-protein phosphatase 2A activator 1</fullName>
        <ecNumber evidence="5">5.2.1.8</ecNumber>
    </recommendedName>
    <alternativeName>
        <fullName evidence="13">Peptidyl-prolyl cis-trans isomerase PTPA-1</fullName>
    </alternativeName>
    <alternativeName>
        <fullName evidence="14">Phosphotyrosyl phosphatase activator 1</fullName>
    </alternativeName>
</protein>
<evidence type="ECO:0000313" key="17">
    <source>
        <dbReference type="Proteomes" id="UP000830671"/>
    </source>
</evidence>
<feature type="compositionally biased region" description="Polar residues" evidence="15">
    <location>
        <begin position="568"/>
        <end position="584"/>
    </location>
</feature>
<organism evidence="16 17">
    <name type="scientific">Colletotrichum lupini</name>
    <dbReference type="NCBI Taxonomy" id="145971"/>
    <lineage>
        <taxon>Eukaryota</taxon>
        <taxon>Fungi</taxon>
        <taxon>Dikarya</taxon>
        <taxon>Ascomycota</taxon>
        <taxon>Pezizomycotina</taxon>
        <taxon>Sordariomycetes</taxon>
        <taxon>Hypocreomycetidae</taxon>
        <taxon>Glomerellales</taxon>
        <taxon>Glomerellaceae</taxon>
        <taxon>Colletotrichum</taxon>
        <taxon>Colletotrichum acutatum species complex</taxon>
    </lineage>
</organism>
<evidence type="ECO:0000256" key="1">
    <source>
        <dbReference type="ARBA" id="ARBA00000971"/>
    </source>
</evidence>
<dbReference type="InterPro" id="IPR037218">
    <property type="entry name" value="PTPA_sf"/>
</dbReference>
<name>A0A9Q8SA69_9PEZI</name>
<evidence type="ECO:0000256" key="9">
    <source>
        <dbReference type="ARBA" id="ARBA00023235"/>
    </source>
</evidence>
<evidence type="ECO:0000256" key="4">
    <source>
        <dbReference type="ARBA" id="ARBA00011019"/>
    </source>
</evidence>
<evidence type="ECO:0000256" key="2">
    <source>
        <dbReference type="ARBA" id="ARBA00004123"/>
    </source>
</evidence>
<dbReference type="Proteomes" id="UP000830671">
    <property type="component" value="Chromosome 1"/>
</dbReference>
<evidence type="ECO:0000256" key="12">
    <source>
        <dbReference type="ARBA" id="ARBA00040073"/>
    </source>
</evidence>
<feature type="region of interest" description="Disordered" evidence="15">
    <location>
        <begin position="1018"/>
        <end position="1102"/>
    </location>
</feature>
<dbReference type="SUPFAM" id="SSF140984">
    <property type="entry name" value="PTPA-like"/>
    <property type="match status" value="1"/>
</dbReference>
<dbReference type="GO" id="GO:0003755">
    <property type="term" value="F:peptidyl-prolyl cis-trans isomerase activity"/>
    <property type="evidence" value="ECO:0007669"/>
    <property type="project" value="UniProtKB-KW"/>
</dbReference>
<dbReference type="GeneID" id="73334251"/>
<dbReference type="CDD" id="cd04087">
    <property type="entry name" value="PTPA"/>
    <property type="match status" value="1"/>
</dbReference>
<feature type="compositionally biased region" description="Low complexity" evidence="15">
    <location>
        <begin position="1032"/>
        <end position="1054"/>
    </location>
</feature>
<keyword evidence="10" id="KW-0539">Nucleus</keyword>
<gene>
    <name evidence="16" type="ORF">CLUP02_00189</name>
</gene>
<dbReference type="PANTHER" id="PTHR10012">
    <property type="entry name" value="SERINE/THREONINE-PROTEIN PHOSPHATASE 2A REGULATORY SUBUNIT B"/>
    <property type="match status" value="1"/>
</dbReference>
<dbReference type="InterPro" id="IPR043170">
    <property type="entry name" value="PTPA_C_lid"/>
</dbReference>
<comment type="catalytic activity">
    <reaction evidence="1">
        <text>[protein]-peptidylproline (omega=180) = [protein]-peptidylproline (omega=0)</text>
        <dbReference type="Rhea" id="RHEA:16237"/>
        <dbReference type="Rhea" id="RHEA-COMP:10747"/>
        <dbReference type="Rhea" id="RHEA-COMP:10748"/>
        <dbReference type="ChEBI" id="CHEBI:83833"/>
        <dbReference type="ChEBI" id="CHEBI:83834"/>
        <dbReference type="EC" id="5.2.1.8"/>
    </reaction>
</comment>
<feature type="compositionally biased region" description="Low complexity" evidence="15">
    <location>
        <begin position="1078"/>
        <end position="1102"/>
    </location>
</feature>
<dbReference type="Pfam" id="PF01083">
    <property type="entry name" value="Cutinase"/>
    <property type="match status" value="1"/>
</dbReference>
<feature type="region of interest" description="Disordered" evidence="15">
    <location>
        <begin position="1155"/>
        <end position="1177"/>
    </location>
</feature>
<feature type="compositionally biased region" description="Polar residues" evidence="15">
    <location>
        <begin position="673"/>
        <end position="689"/>
    </location>
</feature>
<evidence type="ECO:0000313" key="16">
    <source>
        <dbReference type="EMBL" id="UQC73544.1"/>
    </source>
</evidence>
<comment type="function">
    <text evidence="11">PPIases accelerate the folding of proteins. It catalyzes the cis-trans isomerization of proline imidic peptide bonds in oligopeptides. Acts as a regulatory subunit for PP2A-like phosphatases modulating their activity or substrate specificity, probably by inducing a conformational change in the catalytic subunit, a direct target of the PPIase. Can reactivate inactive phosphatase PP2A-phosphatase methylesterase complexes (PP2Ai) in presence of ATP and Mg(2+) by dissociating the inactive form from the complex.</text>
</comment>
<dbReference type="EC" id="5.2.1.8" evidence="5"/>
<accession>A0A9Q8SA69</accession>
<dbReference type="InterPro" id="IPR029058">
    <property type="entry name" value="AB_hydrolase_fold"/>
</dbReference>
<dbReference type="InterPro" id="IPR000675">
    <property type="entry name" value="Cutinase/axe"/>
</dbReference>
<evidence type="ECO:0000256" key="13">
    <source>
        <dbReference type="ARBA" id="ARBA00041577"/>
    </source>
</evidence>
<evidence type="ECO:0000256" key="7">
    <source>
        <dbReference type="ARBA" id="ARBA00022801"/>
    </source>
</evidence>
<evidence type="ECO:0000256" key="14">
    <source>
        <dbReference type="ARBA" id="ARBA00042528"/>
    </source>
</evidence>
<reference evidence="16" key="1">
    <citation type="journal article" date="2021" name="Mol. Plant Microbe Interact.">
        <title>Complete Genome Sequence of the Plant-Pathogenic Fungus Colletotrichum lupini.</title>
        <authorList>
            <person name="Baroncelli R."/>
            <person name="Pensec F."/>
            <person name="Da Lio D."/>
            <person name="Boufleur T."/>
            <person name="Vicente I."/>
            <person name="Sarrocco S."/>
            <person name="Picot A."/>
            <person name="Baraldi E."/>
            <person name="Sukno S."/>
            <person name="Thon M."/>
            <person name="Le Floch G."/>
        </authorList>
    </citation>
    <scope>NUCLEOTIDE SEQUENCE</scope>
    <source>
        <strain evidence="16">IMI 504893</strain>
    </source>
</reference>
<evidence type="ECO:0000256" key="3">
    <source>
        <dbReference type="ARBA" id="ARBA00004496"/>
    </source>
</evidence>
<keyword evidence="7" id="KW-0378">Hydrolase</keyword>
<dbReference type="GO" id="GO:0007052">
    <property type="term" value="P:mitotic spindle organization"/>
    <property type="evidence" value="ECO:0007669"/>
    <property type="project" value="TreeGrafter"/>
</dbReference>
<dbReference type="KEGG" id="clup:CLUP02_00189"/>
<feature type="region of interest" description="Disordered" evidence="15">
    <location>
        <begin position="568"/>
        <end position="635"/>
    </location>
</feature>
<evidence type="ECO:0000256" key="11">
    <source>
        <dbReference type="ARBA" id="ARBA00025287"/>
    </source>
</evidence>
<comment type="similarity">
    <text evidence="4">Belongs to the PTPA-type PPIase family.</text>
</comment>
<dbReference type="Gene3D" id="3.40.50.1820">
    <property type="entry name" value="alpha/beta hydrolase"/>
    <property type="match status" value="1"/>
</dbReference>
<dbReference type="FunFam" id="1.20.120.1150:FF:000003">
    <property type="entry name" value="Serine/threonine-protein phosphatase 2A activator"/>
    <property type="match status" value="1"/>
</dbReference>
<evidence type="ECO:0000256" key="5">
    <source>
        <dbReference type="ARBA" id="ARBA00013194"/>
    </source>
</evidence>
<evidence type="ECO:0000256" key="6">
    <source>
        <dbReference type="ARBA" id="ARBA00022490"/>
    </source>
</evidence>
<keyword evidence="6" id="KW-0963">Cytoplasm</keyword>
<sequence>MQSVIESGPKAMSDEAKEASIMAEQPLPSHHFEAYPRWGLTLFKQHTDSSSMEVHVKHRRVPTQIAIQLHCVSPITYRTLISFCSSHSFIGLFQLKWSLLSTWQQLETIVPIVHDAAQQLEATGPQPFIFCRSFFWPWTYGGDRIRFVPTRFLARRAKTVMGSARKNEAVLAGVGVEVPGNSNLQLQSRFLAFSDISEWKKSSNGVGNFSFGEACICYHGRFFTSSYRRTAPSPKMRFSVGIAFLLGQAMASPHSLQQLQQRQDKKDCPPIHIFGARETTAPPGFGAAAGIVDDLTKANQGATNEAINYPACGGSSDCLGISYADSVKNGTAAVATAVNDFNKKCPKTKIVMLGFSQGAQIMDNAYCGGGDSIEGVKDVNVLISNEALGAVKVAIFMGDPRYVAGLPYEFAPRPQGFQCPNGGNIKSFCDSADPFCCNGNDPVAHLQYPSIYGDQIKQFNTINLDPGRLALANHSTLAYHQLQGRAAFDLIDGLFETRAIESLPSPSCHQTFTFSFTPVPRAQPESASSQKSIRHTLSSLHNVHPSIISNNGTLCLELQAIIHSHSEQNLTQPHPTQPNISTPFVPTHEYTHKQTKMDPPKPSPSTSSSKPPEKPSFPAIAPLPKTPRTFQTPTKRINTGTDLATFLTTTAYRDILLFLLQLNRSLCPRRNPTRPTGPSTTYPLSSVPSTPERGLPPSIARLQALLAEAEALIDLAPPDPGPRRFGNVSFRKWHELLAERAPALLSKHIPDSVLAFPATPSSEPPAAELLAYLLGSFGSAQRLDYGTGHELAFLAFLGSLYKLSYFADDTATTTTNNTAAASENGQPTTAAAAIAPDTSALDRTIVLGVIEPYLRVVRRLILTYTLEPAGSHGVWGLDDHSFLPYIFGSAQLAAPVSADSDPMPTEGSVRGAPKTGDIVKPAVVEDQRSENMYFSAVGFINDVKKGPFWEHSPILFDVSGVKDGWGKINKGMLKMFNAEVLQKFPVVQHFTFGSLFSWDQDPNAAPVSQSVHAANQPSYNYPATTAPPPPQAGAGTAAPWATAGGAGAGAVPIGRMPPPPPGGAGIPYSRQPPPPPSSAASARGPPPGMMAMPPGAQQARQGTADAQVALTKAPWANLNAWVEMEPEKSQRAKTLEIQLVDTPLSLLRCVYSVWRQQPADEKKRQRSYQRSESKKTI</sequence>
<dbReference type="GO" id="GO:0005634">
    <property type="term" value="C:nucleus"/>
    <property type="evidence" value="ECO:0007669"/>
    <property type="project" value="UniProtKB-SubCell"/>
</dbReference>
<keyword evidence="17" id="KW-1185">Reference proteome</keyword>
<dbReference type="RefSeq" id="XP_049135198.1">
    <property type="nucleotide sequence ID" value="XM_049279241.1"/>
</dbReference>
<dbReference type="GO" id="GO:0008160">
    <property type="term" value="F:protein tyrosine phosphatase activator activity"/>
    <property type="evidence" value="ECO:0007669"/>
    <property type="project" value="TreeGrafter"/>
</dbReference>
<dbReference type="AlphaFoldDB" id="A0A9Q8SA69"/>
<dbReference type="GO" id="GO:0052689">
    <property type="term" value="F:carboxylic ester hydrolase activity"/>
    <property type="evidence" value="ECO:0007669"/>
    <property type="project" value="UniProtKB-ARBA"/>
</dbReference>
<dbReference type="SUPFAM" id="SSF53474">
    <property type="entry name" value="alpha/beta-Hydrolases"/>
    <property type="match status" value="1"/>
</dbReference>
<dbReference type="EMBL" id="CP019471">
    <property type="protein sequence ID" value="UQC73544.1"/>
    <property type="molecule type" value="Genomic_DNA"/>
</dbReference>
<dbReference type="PANTHER" id="PTHR10012:SF3">
    <property type="entry name" value="SERINE_THREONINE-PROTEIN PHOSPHATASE 2A ACTIVATOR 1"/>
    <property type="match status" value="1"/>
</dbReference>
<dbReference type="SMART" id="SM01110">
    <property type="entry name" value="Cutinase"/>
    <property type="match status" value="1"/>
</dbReference>
<evidence type="ECO:0000256" key="15">
    <source>
        <dbReference type="SAM" id="MobiDB-lite"/>
    </source>
</evidence>
<evidence type="ECO:0000256" key="10">
    <source>
        <dbReference type="ARBA" id="ARBA00023242"/>
    </source>
</evidence>
<comment type="subcellular location">
    <subcellularLocation>
        <location evidence="3">Cytoplasm</location>
    </subcellularLocation>
    <subcellularLocation>
        <location evidence="2">Nucleus</location>
    </subcellularLocation>
</comment>
<dbReference type="Pfam" id="PF03095">
    <property type="entry name" value="PTPA"/>
    <property type="match status" value="1"/>
</dbReference>
<dbReference type="InterPro" id="IPR004327">
    <property type="entry name" value="Phstyr_phstse_ac"/>
</dbReference>